<comment type="caution">
    <text evidence="1">The sequence shown here is derived from an EMBL/GenBank/DDBJ whole genome shotgun (WGS) entry which is preliminary data.</text>
</comment>
<proteinExistence type="predicted"/>
<name>A0A101HYD9_UNCT6</name>
<reference evidence="2" key="1">
    <citation type="journal article" date="2015" name="MBio">
        <title>Genome-Resolved Metagenomic Analysis Reveals Roles for Candidate Phyla and Other Microbial Community Members in Biogeochemical Transformations in Oil Reservoirs.</title>
        <authorList>
            <person name="Hu P."/>
            <person name="Tom L."/>
            <person name="Singh A."/>
            <person name="Thomas B.C."/>
            <person name="Baker B.J."/>
            <person name="Piceno Y.M."/>
            <person name="Andersen G.L."/>
            <person name="Banfield J.F."/>
        </authorList>
    </citation>
    <scope>NUCLEOTIDE SEQUENCE [LARGE SCALE GENOMIC DNA]</scope>
</reference>
<evidence type="ECO:0000313" key="1">
    <source>
        <dbReference type="EMBL" id="KUK85667.1"/>
    </source>
</evidence>
<evidence type="ECO:0000313" key="2">
    <source>
        <dbReference type="Proteomes" id="UP000053467"/>
    </source>
</evidence>
<dbReference type="Proteomes" id="UP000053467">
    <property type="component" value="Unassembled WGS sequence"/>
</dbReference>
<sequence length="162" mass="19075">MVFYDVATFSFESVRKDSLRDFGFSKDAKFKEVQVVMGLLIDREGIPIEYDLFSGNTFEGKTLEVTLSKLEKRFSIRKVIIVANKEGINSKINLKKITYRGYDYIFASLLKNLKKDVRQEIFKDDYHKMGEISYKVINYINKIKKGYLYEYRKSKAKDGYFC</sequence>
<dbReference type="AlphaFoldDB" id="A0A101HYD9"/>
<accession>A0A101HYD9</accession>
<dbReference type="EMBL" id="LGGX01000050">
    <property type="protein sequence ID" value="KUK85667.1"/>
    <property type="molecule type" value="Genomic_DNA"/>
</dbReference>
<gene>
    <name evidence="1" type="ORF">XE03_1953</name>
</gene>
<protein>
    <submittedName>
        <fullName evidence="1">Putative membrane protein</fullName>
    </submittedName>
</protein>
<organism evidence="1 2">
    <name type="scientific">candidate division TA06 bacterium 34_109</name>
    <dbReference type="NCBI Taxonomy" id="1635277"/>
    <lineage>
        <taxon>Bacteria</taxon>
        <taxon>Bacteria division TA06</taxon>
    </lineage>
</organism>